<proteinExistence type="inferred from homology"/>
<gene>
    <name evidence="5" type="primary">darP</name>
    <name evidence="6" type="ORF">AU255_19110</name>
</gene>
<evidence type="ECO:0000256" key="3">
    <source>
        <dbReference type="ARBA" id="ARBA00022730"/>
    </source>
</evidence>
<dbReference type="Gene3D" id="1.10.60.30">
    <property type="entry name" value="PSPTO4464-like domains"/>
    <property type="match status" value="2"/>
</dbReference>
<dbReference type="Pfam" id="PF04751">
    <property type="entry name" value="DarP"/>
    <property type="match status" value="1"/>
</dbReference>
<accession>A0A1V8M0J3</accession>
<keyword evidence="3 5" id="KW-0699">rRNA-binding</keyword>
<protein>
    <recommendedName>
        <fullName evidence="5">Dual-action ribosomal maturation protein DarP</fullName>
    </recommendedName>
    <alternativeName>
        <fullName evidence="5">Large ribosomal subunit assembly factor DarP</fullName>
    </alternativeName>
</protein>
<dbReference type="EMBL" id="LPUF01000006">
    <property type="protein sequence ID" value="OQK15091.1"/>
    <property type="molecule type" value="Genomic_DNA"/>
</dbReference>
<dbReference type="InterPro" id="IPR006839">
    <property type="entry name" value="DarP"/>
</dbReference>
<keyword evidence="1 5" id="KW-0963">Cytoplasm</keyword>
<evidence type="ECO:0000313" key="6">
    <source>
        <dbReference type="EMBL" id="OQK15091.1"/>
    </source>
</evidence>
<dbReference type="NCBIfam" id="NF003593">
    <property type="entry name" value="PRK05255.1-1"/>
    <property type="match status" value="1"/>
</dbReference>
<dbReference type="SUPFAM" id="SSF158710">
    <property type="entry name" value="PSPTO4464-like"/>
    <property type="match status" value="1"/>
</dbReference>
<dbReference type="PIRSF" id="PIRSF016183">
    <property type="entry name" value="UCP016183"/>
    <property type="match status" value="1"/>
</dbReference>
<dbReference type="PANTHER" id="PTHR38101:SF1">
    <property type="entry name" value="UPF0307 PROTEIN YJGA"/>
    <property type="match status" value="1"/>
</dbReference>
<evidence type="ECO:0000256" key="4">
    <source>
        <dbReference type="ARBA" id="ARBA00022884"/>
    </source>
</evidence>
<comment type="subcellular location">
    <subcellularLocation>
        <location evidence="5">Cytoplasm</location>
    </subcellularLocation>
    <text evidence="5">Associates with late stage pre-50S ribosomal subunits.</text>
</comment>
<dbReference type="GO" id="GO:0043022">
    <property type="term" value="F:ribosome binding"/>
    <property type="evidence" value="ECO:0007669"/>
    <property type="project" value="UniProtKB-UniRule"/>
</dbReference>
<dbReference type="Proteomes" id="UP000191980">
    <property type="component" value="Unassembled WGS sequence"/>
</dbReference>
<dbReference type="GO" id="GO:1902626">
    <property type="term" value="P:assembly of large subunit precursor of preribosome"/>
    <property type="evidence" value="ECO:0007669"/>
    <property type="project" value="UniProtKB-UniRule"/>
</dbReference>
<dbReference type="PANTHER" id="PTHR38101">
    <property type="entry name" value="UPF0307 PROTEIN YJGA"/>
    <property type="match status" value="1"/>
</dbReference>
<dbReference type="InterPro" id="IPR023153">
    <property type="entry name" value="DarP_sf"/>
</dbReference>
<dbReference type="CDD" id="cd16331">
    <property type="entry name" value="YjgA-like"/>
    <property type="match status" value="1"/>
</dbReference>
<sequence>MSEFIDPEQEEETWAIRPNKSQIKRDISVLSDLCEEITQLAPAQIERLNLPDNIEIAILEAAKMPFKGARKRQLKFINAMMRKIDVEPIQAQLDKIKAKSAHATRELHQLEQFRERFLTDDKQVLTEFLVQYPNADAQHIRQLIRNAKKEIASEKPPKSSRLLFRYLRELLDKQTDKSEDL</sequence>
<organism evidence="6 7">
    <name type="scientific">Methyloprofundus sedimenti</name>
    <dbReference type="NCBI Taxonomy" id="1420851"/>
    <lineage>
        <taxon>Bacteria</taxon>
        <taxon>Pseudomonadati</taxon>
        <taxon>Pseudomonadota</taxon>
        <taxon>Gammaproteobacteria</taxon>
        <taxon>Methylococcales</taxon>
        <taxon>Methylococcaceae</taxon>
        <taxon>Methyloprofundus</taxon>
    </lineage>
</organism>
<dbReference type="HAMAP" id="MF_00765">
    <property type="entry name" value="DarP"/>
    <property type="match status" value="1"/>
</dbReference>
<keyword evidence="7" id="KW-1185">Reference proteome</keyword>
<comment type="similarity">
    <text evidence="5">Belongs to the DarP family.</text>
</comment>
<evidence type="ECO:0000256" key="5">
    <source>
        <dbReference type="HAMAP-Rule" id="MF_00765"/>
    </source>
</evidence>
<dbReference type="AlphaFoldDB" id="A0A1V8M0J3"/>
<keyword evidence="4 5" id="KW-0694">RNA-binding</keyword>
<evidence type="ECO:0000313" key="7">
    <source>
        <dbReference type="Proteomes" id="UP000191980"/>
    </source>
</evidence>
<dbReference type="RefSeq" id="WP_080524520.1">
    <property type="nucleotide sequence ID" value="NZ_LPUF01000006.1"/>
</dbReference>
<dbReference type="GO" id="GO:0019843">
    <property type="term" value="F:rRNA binding"/>
    <property type="evidence" value="ECO:0007669"/>
    <property type="project" value="UniProtKB-UniRule"/>
</dbReference>
<comment type="function">
    <text evidence="5">Member of a network of 50S ribosomal subunit biogenesis factors which assembles along the 30S-50S interface, preventing incorrect 23S rRNA structures from forming. Promotes peptidyl transferase center (PTC) maturation.</text>
</comment>
<keyword evidence="2 5" id="KW-0690">Ribosome biogenesis</keyword>
<dbReference type="STRING" id="1420851.AU255_19110"/>
<evidence type="ECO:0000256" key="2">
    <source>
        <dbReference type="ARBA" id="ARBA00022517"/>
    </source>
</evidence>
<dbReference type="OrthoDB" id="5293604at2"/>
<name>A0A1V8M0J3_9GAMM</name>
<reference evidence="6 7" key="1">
    <citation type="submission" date="2015-12" db="EMBL/GenBank/DDBJ databases">
        <authorList>
            <person name="Shamseldin A."/>
            <person name="Moawad H."/>
            <person name="Abd El-Rahim W.M."/>
            <person name="Sadowsky M.J."/>
        </authorList>
    </citation>
    <scope>NUCLEOTIDE SEQUENCE [LARGE SCALE GENOMIC DNA]</scope>
    <source>
        <strain evidence="6 7">WF1</strain>
    </source>
</reference>
<dbReference type="GO" id="GO:0005829">
    <property type="term" value="C:cytosol"/>
    <property type="evidence" value="ECO:0007669"/>
    <property type="project" value="TreeGrafter"/>
</dbReference>
<evidence type="ECO:0000256" key="1">
    <source>
        <dbReference type="ARBA" id="ARBA00022490"/>
    </source>
</evidence>
<comment type="caution">
    <text evidence="6">The sequence shown here is derived from an EMBL/GenBank/DDBJ whole genome shotgun (WGS) entry which is preliminary data.</text>
</comment>